<evidence type="ECO:0000256" key="7">
    <source>
        <dbReference type="SAM" id="Coils"/>
    </source>
</evidence>
<organism evidence="10 11">
    <name type="scientific">Byssothecium circinans</name>
    <dbReference type="NCBI Taxonomy" id="147558"/>
    <lineage>
        <taxon>Eukaryota</taxon>
        <taxon>Fungi</taxon>
        <taxon>Dikarya</taxon>
        <taxon>Ascomycota</taxon>
        <taxon>Pezizomycotina</taxon>
        <taxon>Dothideomycetes</taxon>
        <taxon>Pleosporomycetidae</taxon>
        <taxon>Pleosporales</taxon>
        <taxon>Massarineae</taxon>
        <taxon>Massarinaceae</taxon>
        <taxon>Byssothecium</taxon>
    </lineage>
</organism>
<evidence type="ECO:0000256" key="2">
    <source>
        <dbReference type="ARBA" id="ARBA00012759"/>
    </source>
</evidence>
<keyword evidence="5" id="KW-0378">Hydrolase</keyword>
<dbReference type="EC" id="3.4.19.12" evidence="2"/>
<keyword evidence="3" id="KW-0645">Protease</keyword>
<dbReference type="EMBL" id="ML976991">
    <property type="protein sequence ID" value="KAF1956591.1"/>
    <property type="molecule type" value="Genomic_DNA"/>
</dbReference>
<dbReference type="SUPFAM" id="SSF54001">
    <property type="entry name" value="Cysteine proteinases"/>
    <property type="match status" value="1"/>
</dbReference>
<dbReference type="GO" id="GO:0061136">
    <property type="term" value="P:regulation of proteasomal protein catabolic process"/>
    <property type="evidence" value="ECO:0007669"/>
    <property type="project" value="TreeGrafter"/>
</dbReference>
<reference evidence="10" key="1">
    <citation type="journal article" date="2020" name="Stud. Mycol.">
        <title>101 Dothideomycetes genomes: a test case for predicting lifestyles and emergence of pathogens.</title>
        <authorList>
            <person name="Haridas S."/>
            <person name="Albert R."/>
            <person name="Binder M."/>
            <person name="Bloem J."/>
            <person name="Labutti K."/>
            <person name="Salamov A."/>
            <person name="Andreopoulos B."/>
            <person name="Baker S."/>
            <person name="Barry K."/>
            <person name="Bills G."/>
            <person name="Bluhm B."/>
            <person name="Cannon C."/>
            <person name="Castanera R."/>
            <person name="Culley D."/>
            <person name="Daum C."/>
            <person name="Ezra D."/>
            <person name="Gonzalez J."/>
            <person name="Henrissat B."/>
            <person name="Kuo A."/>
            <person name="Liang C."/>
            <person name="Lipzen A."/>
            <person name="Lutzoni F."/>
            <person name="Magnuson J."/>
            <person name="Mondo S."/>
            <person name="Nolan M."/>
            <person name="Ohm R."/>
            <person name="Pangilinan J."/>
            <person name="Park H.-J."/>
            <person name="Ramirez L."/>
            <person name="Alfaro M."/>
            <person name="Sun H."/>
            <person name="Tritt A."/>
            <person name="Yoshinaga Y."/>
            <person name="Zwiers L.-H."/>
            <person name="Turgeon B."/>
            <person name="Goodwin S."/>
            <person name="Spatafora J."/>
            <person name="Crous P."/>
            <person name="Grigoriev I."/>
        </authorList>
    </citation>
    <scope>NUCLEOTIDE SEQUENCE</scope>
    <source>
        <strain evidence="10">CBS 675.92</strain>
    </source>
</reference>
<dbReference type="PROSITE" id="PS00973">
    <property type="entry name" value="USP_2"/>
    <property type="match status" value="1"/>
</dbReference>
<dbReference type="GO" id="GO:0043161">
    <property type="term" value="P:proteasome-mediated ubiquitin-dependent protein catabolic process"/>
    <property type="evidence" value="ECO:0007669"/>
    <property type="project" value="InterPro"/>
</dbReference>
<sequence length="1137" mass="128251">GKTAPRLLQDLLTYDARFEQRAGRNLLTSAPPHFDPQSPPQSAVPSRNCRHTLKRKDEQTHVPQPADEFKEAVIYQVASFCSKCRWHFDVALAHYNDGSKNLPCRKANVQFPLHHFLFDHDDRQDDARTMVFTCSAPQCPAGVQIRVTPPRLDDADIHLLTDLTVLRKRWEDAKRIAGDRADASMARRIDAIDFLNTYLQDSLTPVKGKSRIPLLNRKFLKTFGRDCDAILTKLGFTNAVELDDEGAASEVWHLPTPPTARYPDDVAEPTPTARTLVEDAHYELNTVLLSFEENERSALRRPPTLPTSSNPDLERLLGCTDYEKVAGRATRSTNHEEDHPYYAGLGTVGDFADRLLLFAYHRQVSVDPLNAPYYFEGLHNIAVGRDSELLRTEVAVLESQGCCTRKDVTAAYQYIGIEQKLIGTINDEHIINVFRSRLSDISPVALEETRRNLRVIGHARKSEAILRAASDTIETYEQALSWLDLDATAADDFVRTMFTIKTGDNPANRDTARKAVGIITEHRNSQRLRDFLTNGEMADGEMDVAEAYAILGIDDRTSTLDLQVLASTAEMLKQAQPDSEAKYTEALTLVQNDQKKSTSNQPSRPRHPPATWPVGCSNIGNTCYLNSVLQFLFANKKLREKVLNCEAHMQNLAPEALAKKRVGREAVTRKKVERGQTSFIGPQLPPQALHGSKPPSPADSAMGDDDVKSDTNSMKAMDLTDSAIDTKPEPPSRPPPIPPRPQPTEAAEFQAAEAVARQQDASESINRIFDLISCAFEGDGVLDDDEQDDIIKELFYAHVTIVRMNSETGQETSRASQLQDAITITLTDRTRKLYAALDTEFALDEAEPGVIKYEFIQQSPPVQIIQVRRAQWVEGTNFRDESYVALDKVIYMDRYKDSTKSLSREQLHDLREQKWQLQIKLRELEKRRRILKETEFKVKDDHLSLPTVLEQTAAVVESLANEAAASDAEAMETIEAQANELSNQLRQRAQELHPQIEEVERQMSQLEDEIDNVFAHCKDHPYRLHSIFMHSGNAASGHYWIYIYDFQNNTWRKYNDEYVDECKEEDILKRIEGTNVGVSTGIVYVREDLAEEYTEAVCRHLPYGANGEAEDTEMKDLSDYGDIPVINGVEESTIKAE</sequence>
<feature type="region of interest" description="Disordered" evidence="8">
    <location>
        <begin position="592"/>
        <end position="612"/>
    </location>
</feature>
<dbReference type="PANTHER" id="PTHR43982">
    <property type="entry name" value="UBIQUITIN CARBOXYL-TERMINAL HYDROLASE"/>
    <property type="match status" value="1"/>
</dbReference>
<dbReference type="InterPro" id="IPR038765">
    <property type="entry name" value="Papain-like_cys_pep_sf"/>
</dbReference>
<keyword evidence="4" id="KW-0833">Ubl conjugation pathway</keyword>
<feature type="region of interest" description="Disordered" evidence="8">
    <location>
        <begin position="661"/>
        <end position="746"/>
    </location>
</feature>
<keyword evidence="6" id="KW-0788">Thiol protease</keyword>
<dbReference type="InterPro" id="IPR028889">
    <property type="entry name" value="USP"/>
</dbReference>
<evidence type="ECO:0000256" key="8">
    <source>
        <dbReference type="SAM" id="MobiDB-lite"/>
    </source>
</evidence>
<name>A0A6A5TVA7_9PLEO</name>
<dbReference type="InterPro" id="IPR001394">
    <property type="entry name" value="Peptidase_C19_UCH"/>
</dbReference>
<evidence type="ECO:0000259" key="9">
    <source>
        <dbReference type="PROSITE" id="PS50235"/>
    </source>
</evidence>
<dbReference type="Gene3D" id="3.90.70.10">
    <property type="entry name" value="Cysteine proteinases"/>
    <property type="match status" value="1"/>
</dbReference>
<feature type="region of interest" description="Disordered" evidence="8">
    <location>
        <begin position="27"/>
        <end position="47"/>
    </location>
</feature>
<feature type="coiled-coil region" evidence="7">
    <location>
        <begin position="907"/>
        <end position="934"/>
    </location>
</feature>
<evidence type="ECO:0000313" key="11">
    <source>
        <dbReference type="Proteomes" id="UP000800035"/>
    </source>
</evidence>
<keyword evidence="7" id="KW-0175">Coiled coil</keyword>
<evidence type="ECO:0000256" key="5">
    <source>
        <dbReference type="ARBA" id="ARBA00022801"/>
    </source>
</evidence>
<evidence type="ECO:0000256" key="6">
    <source>
        <dbReference type="ARBA" id="ARBA00022807"/>
    </source>
</evidence>
<feature type="coiled-coil region" evidence="7">
    <location>
        <begin position="964"/>
        <end position="1016"/>
    </location>
</feature>
<evidence type="ECO:0000256" key="3">
    <source>
        <dbReference type="ARBA" id="ARBA00022670"/>
    </source>
</evidence>
<feature type="non-terminal residue" evidence="10">
    <location>
        <position position="1"/>
    </location>
</feature>
<dbReference type="Proteomes" id="UP000800035">
    <property type="component" value="Unassembled WGS sequence"/>
</dbReference>
<dbReference type="PROSITE" id="PS50235">
    <property type="entry name" value="USP_3"/>
    <property type="match status" value="1"/>
</dbReference>
<dbReference type="AlphaFoldDB" id="A0A6A5TVA7"/>
<protein>
    <recommendedName>
        <fullName evidence="2">ubiquitinyl hydrolase 1</fullName>
        <ecNumber evidence="2">3.4.19.12</ecNumber>
    </recommendedName>
</protein>
<dbReference type="GO" id="GO:0070628">
    <property type="term" value="F:proteasome binding"/>
    <property type="evidence" value="ECO:0007669"/>
    <property type="project" value="TreeGrafter"/>
</dbReference>
<gene>
    <name evidence="10" type="ORF">CC80DRAFT_413237</name>
</gene>
<dbReference type="InterPro" id="IPR044635">
    <property type="entry name" value="UBP14-like"/>
</dbReference>
<dbReference type="GO" id="GO:0004843">
    <property type="term" value="F:cysteine-type deubiquitinase activity"/>
    <property type="evidence" value="ECO:0007669"/>
    <property type="project" value="UniProtKB-EC"/>
</dbReference>
<feature type="domain" description="USP" evidence="9">
    <location>
        <begin position="614"/>
        <end position="1089"/>
    </location>
</feature>
<feature type="compositionally biased region" description="Basic and acidic residues" evidence="8">
    <location>
        <begin position="663"/>
        <end position="674"/>
    </location>
</feature>
<dbReference type="PANTHER" id="PTHR43982:SF6">
    <property type="entry name" value="UBIQUITIN CARBOXYL-TERMINAL HYDROLASE 2-RELATED"/>
    <property type="match status" value="1"/>
</dbReference>
<feature type="compositionally biased region" description="Pro residues" evidence="8">
    <location>
        <begin position="731"/>
        <end position="742"/>
    </location>
</feature>
<accession>A0A6A5TVA7</accession>
<feature type="compositionally biased region" description="Polar residues" evidence="8">
    <location>
        <begin position="592"/>
        <end position="603"/>
    </location>
</feature>
<dbReference type="GO" id="GO:0016579">
    <property type="term" value="P:protein deubiquitination"/>
    <property type="evidence" value="ECO:0007669"/>
    <property type="project" value="InterPro"/>
</dbReference>
<evidence type="ECO:0000256" key="1">
    <source>
        <dbReference type="ARBA" id="ARBA00000707"/>
    </source>
</evidence>
<evidence type="ECO:0000256" key="4">
    <source>
        <dbReference type="ARBA" id="ARBA00022786"/>
    </source>
</evidence>
<dbReference type="InterPro" id="IPR025305">
    <property type="entry name" value="UCH_repeat_domain"/>
</dbReference>
<keyword evidence="11" id="KW-1185">Reference proteome</keyword>
<proteinExistence type="predicted"/>
<dbReference type="OrthoDB" id="2420415at2759"/>
<evidence type="ECO:0000313" key="10">
    <source>
        <dbReference type="EMBL" id="KAF1956591.1"/>
    </source>
</evidence>
<dbReference type="Pfam" id="PF00443">
    <property type="entry name" value="UCH"/>
    <property type="match status" value="1"/>
</dbReference>
<dbReference type="InterPro" id="IPR018200">
    <property type="entry name" value="USP_CS"/>
</dbReference>
<comment type="catalytic activity">
    <reaction evidence="1">
        <text>Thiol-dependent hydrolysis of ester, thioester, amide, peptide and isopeptide bonds formed by the C-terminal Gly of ubiquitin (a 76-residue protein attached to proteins as an intracellular targeting signal).</text>
        <dbReference type="EC" id="3.4.19.12"/>
    </reaction>
</comment>
<dbReference type="Pfam" id="PF13446">
    <property type="entry name" value="RPT"/>
    <property type="match status" value="3"/>
</dbReference>